<dbReference type="AlphaFoldDB" id="A0A0A9F0X8"/>
<dbReference type="EMBL" id="GBRH01194100">
    <property type="protein sequence ID" value="JAE03796.1"/>
    <property type="molecule type" value="Transcribed_RNA"/>
</dbReference>
<protein>
    <submittedName>
        <fullName evidence="1">Uncharacterized protein</fullName>
    </submittedName>
</protein>
<reference evidence="1" key="2">
    <citation type="journal article" date="2015" name="Data Brief">
        <title>Shoot transcriptome of the giant reed, Arundo donax.</title>
        <authorList>
            <person name="Barrero R.A."/>
            <person name="Guerrero F.D."/>
            <person name="Moolhuijzen P."/>
            <person name="Goolsby J.A."/>
            <person name="Tidwell J."/>
            <person name="Bellgard S.E."/>
            <person name="Bellgard M.I."/>
        </authorList>
    </citation>
    <scope>NUCLEOTIDE SEQUENCE</scope>
    <source>
        <tissue evidence="1">Shoot tissue taken approximately 20 cm above the soil surface</tissue>
    </source>
</reference>
<reference evidence="1" key="1">
    <citation type="submission" date="2014-09" db="EMBL/GenBank/DDBJ databases">
        <authorList>
            <person name="Magalhaes I.L.F."/>
            <person name="Oliveira U."/>
            <person name="Santos F.R."/>
            <person name="Vidigal T.H.D.A."/>
            <person name="Brescovit A.D."/>
            <person name="Santos A.J."/>
        </authorList>
    </citation>
    <scope>NUCLEOTIDE SEQUENCE</scope>
    <source>
        <tissue evidence="1">Shoot tissue taken approximately 20 cm above the soil surface</tissue>
    </source>
</reference>
<evidence type="ECO:0000313" key="1">
    <source>
        <dbReference type="EMBL" id="JAE03796.1"/>
    </source>
</evidence>
<organism evidence="1">
    <name type="scientific">Arundo donax</name>
    <name type="common">Giant reed</name>
    <name type="synonym">Donax arundinaceus</name>
    <dbReference type="NCBI Taxonomy" id="35708"/>
    <lineage>
        <taxon>Eukaryota</taxon>
        <taxon>Viridiplantae</taxon>
        <taxon>Streptophyta</taxon>
        <taxon>Embryophyta</taxon>
        <taxon>Tracheophyta</taxon>
        <taxon>Spermatophyta</taxon>
        <taxon>Magnoliopsida</taxon>
        <taxon>Liliopsida</taxon>
        <taxon>Poales</taxon>
        <taxon>Poaceae</taxon>
        <taxon>PACMAD clade</taxon>
        <taxon>Arundinoideae</taxon>
        <taxon>Arundineae</taxon>
        <taxon>Arundo</taxon>
    </lineage>
</organism>
<name>A0A0A9F0X8_ARUDO</name>
<accession>A0A0A9F0X8</accession>
<sequence length="80" mass="8116">MPMSAALIVSSIAPSLPDIIEMAAATGSRLSNGSWVMGSGALNRSPSPPRSYSDTKDGCAIFPRWEAAISGVSAMSGMAA</sequence>
<proteinExistence type="predicted"/>